<gene>
    <name evidence="2" type="ORF">GTU67_00420</name>
</gene>
<keyword evidence="3" id="KW-1185">Reference proteome</keyword>
<name>A0A842HJ73_9BURK</name>
<reference evidence="2 3" key="1">
    <citation type="submission" date="2020-08" db="EMBL/GenBank/DDBJ databases">
        <title>Paraeoetvoesia sp. YC-7-48 draft genome sequence.</title>
        <authorList>
            <person name="Yao L."/>
        </authorList>
    </citation>
    <scope>NUCLEOTIDE SEQUENCE [LARGE SCALE GENOMIC DNA]</scope>
    <source>
        <strain evidence="3">YC-7-48</strain>
    </source>
</reference>
<feature type="domain" description="HTH cro/C1-type" evidence="1">
    <location>
        <begin position="56"/>
        <end position="99"/>
    </location>
</feature>
<dbReference type="Pfam" id="PF21716">
    <property type="entry name" value="dnstrm_HI1420"/>
    <property type="match status" value="1"/>
</dbReference>
<dbReference type="SUPFAM" id="SSF47413">
    <property type="entry name" value="lambda repressor-like DNA-binding domains"/>
    <property type="match status" value="1"/>
</dbReference>
<evidence type="ECO:0000313" key="3">
    <source>
        <dbReference type="Proteomes" id="UP000545386"/>
    </source>
</evidence>
<comment type="caution">
    <text evidence="2">The sequence shown here is derived from an EMBL/GenBank/DDBJ whole genome shotgun (WGS) entry which is preliminary data.</text>
</comment>
<dbReference type="InterPro" id="IPR014057">
    <property type="entry name" value="HI1420"/>
</dbReference>
<dbReference type="Gene3D" id="1.10.260.40">
    <property type="entry name" value="lambda repressor-like DNA-binding domains"/>
    <property type="match status" value="1"/>
</dbReference>
<dbReference type="RefSeq" id="WP_185778229.1">
    <property type="nucleotide sequence ID" value="NZ_JACJUU010000001.1"/>
</dbReference>
<dbReference type="PANTHER" id="PTHR40275">
    <property type="entry name" value="SSL7038 PROTEIN"/>
    <property type="match status" value="1"/>
</dbReference>
<dbReference type="InterPro" id="IPR010982">
    <property type="entry name" value="Lambda_DNA-bd_dom_sf"/>
</dbReference>
<evidence type="ECO:0000259" key="1">
    <source>
        <dbReference type="PROSITE" id="PS50943"/>
    </source>
</evidence>
<organism evidence="2 3">
    <name type="scientific">Pusillimonas minor</name>
    <dbReference type="NCBI Taxonomy" id="2697024"/>
    <lineage>
        <taxon>Bacteria</taxon>
        <taxon>Pseudomonadati</taxon>
        <taxon>Pseudomonadota</taxon>
        <taxon>Betaproteobacteria</taxon>
        <taxon>Burkholderiales</taxon>
        <taxon>Alcaligenaceae</taxon>
        <taxon>Pusillimonas</taxon>
    </lineage>
</organism>
<dbReference type="EMBL" id="JACJUU010000001">
    <property type="protein sequence ID" value="MBC2768377.1"/>
    <property type="molecule type" value="Genomic_DNA"/>
</dbReference>
<proteinExistence type="predicted"/>
<dbReference type="Proteomes" id="UP000545386">
    <property type="component" value="Unassembled WGS sequence"/>
</dbReference>
<dbReference type="InterPro" id="IPR001387">
    <property type="entry name" value="Cro/C1-type_HTH"/>
</dbReference>
<dbReference type="PROSITE" id="PS50943">
    <property type="entry name" value="HTH_CROC1"/>
    <property type="match status" value="1"/>
</dbReference>
<evidence type="ECO:0000313" key="2">
    <source>
        <dbReference type="EMBL" id="MBC2768377.1"/>
    </source>
</evidence>
<dbReference type="AlphaFoldDB" id="A0A842HJ73"/>
<accession>A0A842HJ73</accession>
<dbReference type="NCBIfam" id="TIGR02684">
    <property type="entry name" value="dnstrm_HI1420"/>
    <property type="match status" value="1"/>
</dbReference>
<sequence length="104" mass="11295">MSKTKNIKVSELPVFDPARYLRDDEDIAAYLTQIIEEGDSGELANALGVAARARGMAQIAKAAGIGRESLYKALRPDANPRFDTIAKVCKALGVRLVVQTEQHP</sequence>
<dbReference type="PANTHER" id="PTHR40275:SF1">
    <property type="entry name" value="SSL7038 PROTEIN"/>
    <property type="match status" value="1"/>
</dbReference>
<dbReference type="GO" id="GO:0003677">
    <property type="term" value="F:DNA binding"/>
    <property type="evidence" value="ECO:0007669"/>
    <property type="project" value="InterPro"/>
</dbReference>
<protein>
    <submittedName>
        <fullName evidence="2">Putative addiction module antidote protein</fullName>
    </submittedName>
</protein>